<dbReference type="Pfam" id="PF00759">
    <property type="entry name" value="Glyco_hydro_9"/>
    <property type="match status" value="1"/>
</dbReference>
<proteinExistence type="inferred from homology"/>
<dbReference type="Gene3D" id="2.60.40.10">
    <property type="entry name" value="Immunoglobulins"/>
    <property type="match status" value="1"/>
</dbReference>
<dbReference type="InterPro" id="IPR012291">
    <property type="entry name" value="CBM2_carb-bd_dom_sf"/>
</dbReference>
<keyword evidence="4 6" id="KW-0326">Glycosidase</keyword>
<dbReference type="GO" id="GO:0016787">
    <property type="term" value="F:hydrolase activity"/>
    <property type="evidence" value="ECO:0007669"/>
    <property type="project" value="UniProtKB-KW"/>
</dbReference>
<dbReference type="SMART" id="SM00637">
    <property type="entry name" value="CBD_II"/>
    <property type="match status" value="1"/>
</dbReference>
<dbReference type="InterPro" id="IPR014756">
    <property type="entry name" value="Ig_E-set"/>
</dbReference>
<keyword evidence="5 6" id="KW-0624">Polysaccharide degradation</keyword>
<dbReference type="InterPro" id="IPR001701">
    <property type="entry name" value="Glyco_hydro_9"/>
</dbReference>
<dbReference type="InterPro" id="IPR004197">
    <property type="entry name" value="Cellulase_Ig-like"/>
</dbReference>
<feature type="active site" evidence="6">
    <location>
        <position position="579"/>
    </location>
</feature>
<dbReference type="Pfam" id="PF00553">
    <property type="entry name" value="CBM_2"/>
    <property type="match status" value="1"/>
</dbReference>
<evidence type="ECO:0000256" key="5">
    <source>
        <dbReference type="ARBA" id="ARBA00023326"/>
    </source>
</evidence>
<dbReference type="InterPro" id="IPR001919">
    <property type="entry name" value="CBD2"/>
</dbReference>
<accession>A0ABU2H2I7</accession>
<dbReference type="InterPro" id="IPR008965">
    <property type="entry name" value="CBM2/CBM3_carb-bd_dom_sf"/>
</dbReference>
<evidence type="ECO:0000256" key="8">
    <source>
        <dbReference type="RuleBase" id="RU361166"/>
    </source>
</evidence>
<dbReference type="CDD" id="cd02850">
    <property type="entry name" value="E_set_Cellulase_N"/>
    <property type="match status" value="1"/>
</dbReference>
<evidence type="ECO:0000313" key="11">
    <source>
        <dbReference type="Proteomes" id="UP001250214"/>
    </source>
</evidence>
<evidence type="ECO:0000256" key="7">
    <source>
        <dbReference type="PROSITE-ProRule" id="PRU10060"/>
    </source>
</evidence>
<evidence type="ECO:0000256" key="1">
    <source>
        <dbReference type="ARBA" id="ARBA00007072"/>
    </source>
</evidence>
<dbReference type="SUPFAM" id="SSF48208">
    <property type="entry name" value="Six-hairpin glycosidases"/>
    <property type="match status" value="1"/>
</dbReference>
<dbReference type="PROSITE" id="PS00592">
    <property type="entry name" value="GH9_2"/>
    <property type="match status" value="1"/>
</dbReference>
<keyword evidence="8" id="KW-0136">Cellulose degradation</keyword>
<feature type="chain" id="PRO_5045009991" description="Endoglucanase" evidence="8">
    <location>
        <begin position="35"/>
        <end position="771"/>
    </location>
</feature>
<dbReference type="EMBL" id="JAVLVT010000001">
    <property type="protein sequence ID" value="MDS1269517.1"/>
    <property type="molecule type" value="Genomic_DNA"/>
</dbReference>
<keyword evidence="2 6" id="KW-0378">Hydrolase</keyword>
<keyword evidence="8" id="KW-0732">Signal</keyword>
<dbReference type="Proteomes" id="UP001250214">
    <property type="component" value="Unassembled WGS sequence"/>
</dbReference>
<feature type="signal peptide" evidence="8">
    <location>
        <begin position="1"/>
        <end position="34"/>
    </location>
</feature>
<dbReference type="InterPro" id="IPR018221">
    <property type="entry name" value="Glyco_hydro_9_His_AS"/>
</dbReference>
<evidence type="ECO:0000256" key="4">
    <source>
        <dbReference type="ARBA" id="ARBA00023295"/>
    </source>
</evidence>
<evidence type="ECO:0000256" key="3">
    <source>
        <dbReference type="ARBA" id="ARBA00023277"/>
    </source>
</evidence>
<dbReference type="Gene3D" id="2.60.40.290">
    <property type="match status" value="1"/>
</dbReference>
<feature type="active site" evidence="7">
    <location>
        <position position="634"/>
    </location>
</feature>
<dbReference type="InterPro" id="IPR012341">
    <property type="entry name" value="6hp_glycosidase-like_sf"/>
</dbReference>
<keyword evidence="11" id="KW-1185">Reference proteome</keyword>
<comment type="caution">
    <text evidence="10">The sequence shown here is derived from an EMBL/GenBank/DDBJ whole genome shotgun (WGS) entry which is preliminary data.</text>
</comment>
<keyword evidence="3 6" id="KW-0119">Carbohydrate metabolism</keyword>
<dbReference type="InterPro" id="IPR013783">
    <property type="entry name" value="Ig-like_fold"/>
</dbReference>
<dbReference type="SUPFAM" id="SSF49384">
    <property type="entry name" value="Carbohydrate-binding domain"/>
    <property type="match status" value="1"/>
</dbReference>
<evidence type="ECO:0000256" key="6">
    <source>
        <dbReference type="PROSITE-ProRule" id="PRU10059"/>
    </source>
</evidence>
<protein>
    <recommendedName>
        <fullName evidence="8">Endoglucanase</fullName>
        <ecNumber evidence="8">3.2.1.4</ecNumber>
    </recommendedName>
</protein>
<feature type="active site" evidence="7">
    <location>
        <position position="625"/>
    </location>
</feature>
<name>A0ABU2H2I7_9ACTN</name>
<gene>
    <name evidence="10" type="ORF">RIF23_04305</name>
</gene>
<comment type="similarity">
    <text evidence="1 6 8">Belongs to the glycosyl hydrolase 9 (cellulase E) family.</text>
</comment>
<reference evidence="11" key="1">
    <citation type="submission" date="2023-07" db="EMBL/GenBank/DDBJ databases">
        <title>Novel species in the genus Lipingzhangella isolated from Sambhar Salt Lake.</title>
        <authorList>
            <person name="Jiya N."/>
            <person name="Kajale S."/>
            <person name="Sharma A."/>
        </authorList>
    </citation>
    <scope>NUCLEOTIDE SEQUENCE [LARGE SCALE GENOMIC DNA]</scope>
    <source>
        <strain evidence="11">LS1_29</strain>
    </source>
</reference>
<evidence type="ECO:0000259" key="9">
    <source>
        <dbReference type="PROSITE" id="PS51173"/>
    </source>
</evidence>
<dbReference type="PROSITE" id="PS00698">
    <property type="entry name" value="GH9_3"/>
    <property type="match status" value="1"/>
</dbReference>
<dbReference type="PANTHER" id="PTHR22298">
    <property type="entry name" value="ENDO-1,4-BETA-GLUCANASE"/>
    <property type="match status" value="1"/>
</dbReference>
<comment type="catalytic activity">
    <reaction evidence="8">
        <text>Endohydrolysis of (1-&gt;4)-beta-D-glucosidic linkages in cellulose, lichenin and cereal beta-D-glucans.</text>
        <dbReference type="EC" id="3.2.1.4"/>
    </reaction>
</comment>
<dbReference type="InterPro" id="IPR008928">
    <property type="entry name" value="6-hairpin_glycosidase_sf"/>
</dbReference>
<evidence type="ECO:0000256" key="2">
    <source>
        <dbReference type="ARBA" id="ARBA00022801"/>
    </source>
</evidence>
<dbReference type="Gene3D" id="1.50.10.10">
    <property type="match status" value="1"/>
</dbReference>
<dbReference type="PROSITE" id="PS51173">
    <property type="entry name" value="CBM2"/>
    <property type="match status" value="1"/>
</dbReference>
<dbReference type="SUPFAM" id="SSF81296">
    <property type="entry name" value="E set domains"/>
    <property type="match status" value="1"/>
</dbReference>
<dbReference type="EC" id="3.2.1.4" evidence="8"/>
<dbReference type="Pfam" id="PF02927">
    <property type="entry name" value="CelD_N"/>
    <property type="match status" value="1"/>
</dbReference>
<dbReference type="InterPro" id="IPR033126">
    <property type="entry name" value="Glyco_hydro_9_Asp/Glu_AS"/>
</dbReference>
<sequence length="771" mass="83439">MHFTAPGRQCGGTLATVTVFALLASLMPASPVQARAHDPDTGPSVRVNQVGYLPEGPKNATVVTEADNPLEWRLHDGSGAEVASGQTSPAGFDPSAGLDVHTVDFSDVSATGSGFHLAVDGEESYPFDIDSRIYDQLRHDSLGIYYTQRSGIEITAIEADGELHKEEYERPAGHVSEFGGDDVNQGDLHVPCLPNDGVEDHEGTPQEGGYTHYGDEGWTCPEGYALDVDGGWYDAGDHGKYVVNSGISVYQLLATYERTHTAGVVDEGALDDGTLLIPERDNSIPDVLDEVRWNLDWMLAMQVPEGTEMDIGGETVDAGGLVHHKLHDVAWTGLDTLPHEDPMPRYLHRPSTAATLNLAATAAQGARVFEAHDPDYADELLQAAQRAWDAARDTPEIYAPNTNELDSNPGGGPYDDENVGDEFYWAAAQLFLTTNADRYRDAVLDSPYHVGGEHADIWRDTGFDWGFTAAAGRLDLATVPNTLPDRDAVIDSVVEGADTYLDVQRDEPFGHPYNPGDYDWGSTHQVINNAVVIAAAYDLTGETIYRDAALEAADYVLGRNALNNSYVTGYGTHYSENMHSRWYASADRLPPFPDGKIAGGPNSGIQDPVAQDHLANCAPQTCYIDDIGSWSTNETTINWNAALAWYSSWAADMGTAMDAPDPHTSCAVDYTVHGSWPDGFITQVWVQNLGPDTIEDWTLTWTFPGSQHIDDSWNADVTQDGAQVTVASGDHNAVLHTPDEGKPRHTFGFTGRGPAGHPAEFHLNGEPCTTG</sequence>
<evidence type="ECO:0000313" key="10">
    <source>
        <dbReference type="EMBL" id="MDS1269517.1"/>
    </source>
</evidence>
<dbReference type="RefSeq" id="WP_310910981.1">
    <property type="nucleotide sequence ID" value="NZ_JAVLVT010000001.1"/>
</dbReference>
<feature type="domain" description="CBM2" evidence="9">
    <location>
        <begin position="659"/>
        <end position="771"/>
    </location>
</feature>
<organism evidence="10 11">
    <name type="scientific">Lipingzhangella rawalii</name>
    <dbReference type="NCBI Taxonomy" id="2055835"/>
    <lineage>
        <taxon>Bacteria</taxon>
        <taxon>Bacillati</taxon>
        <taxon>Actinomycetota</taxon>
        <taxon>Actinomycetes</taxon>
        <taxon>Streptosporangiales</taxon>
        <taxon>Nocardiopsidaceae</taxon>
        <taxon>Lipingzhangella</taxon>
    </lineage>
</organism>